<dbReference type="RefSeq" id="XP_045256912.1">
    <property type="nucleotide sequence ID" value="XM_045414471.1"/>
</dbReference>
<dbReference type="Gene3D" id="1.20.1250.20">
    <property type="entry name" value="MFS general substrate transporter like domains"/>
    <property type="match status" value="1"/>
</dbReference>
<evidence type="ECO:0000256" key="5">
    <source>
        <dbReference type="ARBA" id="ARBA00022989"/>
    </source>
</evidence>
<proteinExistence type="inferred from homology"/>
<dbReference type="GO" id="GO:0005886">
    <property type="term" value="C:plasma membrane"/>
    <property type="evidence" value="ECO:0007669"/>
    <property type="project" value="TreeGrafter"/>
</dbReference>
<dbReference type="InterPro" id="IPR020846">
    <property type="entry name" value="MFS_dom"/>
</dbReference>
<evidence type="ECO:0000256" key="4">
    <source>
        <dbReference type="ARBA" id="ARBA00022692"/>
    </source>
</evidence>
<dbReference type="SUPFAM" id="SSF103473">
    <property type="entry name" value="MFS general substrate transporter"/>
    <property type="match status" value="1"/>
</dbReference>
<feature type="transmembrane region" description="Helical" evidence="8">
    <location>
        <begin position="134"/>
        <end position="154"/>
    </location>
</feature>
<name>A0A8H4FCK3_COLGL</name>
<feature type="region of interest" description="Disordered" evidence="7">
    <location>
        <begin position="1"/>
        <end position="31"/>
    </location>
</feature>
<accession>A0A8H4FCK3</accession>
<dbReference type="PANTHER" id="PTHR23501:SF12">
    <property type="entry name" value="MAJOR FACILITATOR SUPERFAMILY (MFS) PROFILE DOMAIN-CONTAINING PROTEIN-RELATED"/>
    <property type="match status" value="1"/>
</dbReference>
<feature type="transmembrane region" description="Helical" evidence="8">
    <location>
        <begin position="515"/>
        <end position="533"/>
    </location>
</feature>
<comment type="subcellular location">
    <subcellularLocation>
        <location evidence="1">Membrane</location>
        <topology evidence="1">Multi-pass membrane protein</topology>
    </subcellularLocation>
</comment>
<evidence type="ECO:0000256" key="8">
    <source>
        <dbReference type="SAM" id="Phobius"/>
    </source>
</evidence>
<keyword evidence="4 8" id="KW-0812">Transmembrane</keyword>
<sequence>MADYTSSETTPPPDETQTSTAEKQEHSEPETLPRDITGWKWAVTSIAILSSIFLYSLDGTIVAVIQATIVTEFDSLNDLAWINVGFLMAGTATNMVWGQVYSQFNSKWMYLLNVILFEVGSAICGAAPNMNAMIIGRVICGIGGAGLYVGVLNLIAATTTMAERPLYVSGTGITWGLGTVLGPVVGGAFEQSAVGWRWAFYINLFIGAVCAPAYIFLLPSVDPRPGVSLGERASQLDYAGMVLLIGSLVSFVMAINFGGLTYPWNSGQIIALFVVAAVLVSLLGVQQRWAVFTTLARRLIPIQLLGSRTVLMLFASTSASAAGAFIPIFFVPLFFQFTRDDGALDAGIRLLPLIIVLVVAIFVNGLLMAKFGYYMPWYIVGSLISVVGGALMYTVDRSSSQSAIYGYTVLIGFGICIFIQASFSVAQAVVDPKNVAAVIGFVTLAQYLGNTTALAIANSLFLNLAETKVQKILPEMSASEIEAAISGVAGGFVQRLDDGVKGRVIDAIVDSISKTYILVMTAGALVALLSLFMKREKLFINASVAAV</sequence>
<dbReference type="CDD" id="cd17502">
    <property type="entry name" value="MFS_Azr1_MDR_like"/>
    <property type="match status" value="1"/>
</dbReference>
<dbReference type="InterPro" id="IPR011701">
    <property type="entry name" value="MFS"/>
</dbReference>
<keyword evidence="11" id="KW-1185">Reference proteome</keyword>
<evidence type="ECO:0000256" key="1">
    <source>
        <dbReference type="ARBA" id="ARBA00004141"/>
    </source>
</evidence>
<dbReference type="PANTHER" id="PTHR23501">
    <property type="entry name" value="MAJOR FACILITATOR SUPERFAMILY"/>
    <property type="match status" value="1"/>
</dbReference>
<dbReference type="Proteomes" id="UP000613401">
    <property type="component" value="Unassembled WGS sequence"/>
</dbReference>
<organism evidence="10 11">
    <name type="scientific">Colletotrichum gloeosporioides</name>
    <name type="common">Anthracnose fungus</name>
    <name type="synonym">Glomerella cingulata</name>
    <dbReference type="NCBI Taxonomy" id="474922"/>
    <lineage>
        <taxon>Eukaryota</taxon>
        <taxon>Fungi</taxon>
        <taxon>Dikarya</taxon>
        <taxon>Ascomycota</taxon>
        <taxon>Pezizomycotina</taxon>
        <taxon>Sordariomycetes</taxon>
        <taxon>Hypocreomycetidae</taxon>
        <taxon>Glomerellales</taxon>
        <taxon>Glomerellaceae</taxon>
        <taxon>Colletotrichum</taxon>
        <taxon>Colletotrichum gloeosporioides species complex</taxon>
    </lineage>
</organism>
<feature type="transmembrane region" description="Helical" evidence="8">
    <location>
        <begin position="435"/>
        <end position="457"/>
    </location>
</feature>
<keyword evidence="3" id="KW-0813">Transport</keyword>
<feature type="transmembrane region" description="Helical" evidence="8">
    <location>
        <begin position="41"/>
        <end position="67"/>
    </location>
</feature>
<feature type="transmembrane region" description="Helical" evidence="8">
    <location>
        <begin position="198"/>
        <end position="217"/>
    </location>
</feature>
<evidence type="ECO:0000256" key="7">
    <source>
        <dbReference type="SAM" id="MobiDB-lite"/>
    </source>
</evidence>
<feature type="compositionally biased region" description="Low complexity" evidence="7">
    <location>
        <begin position="1"/>
        <end position="20"/>
    </location>
</feature>
<reference evidence="10" key="1">
    <citation type="journal article" date="2020" name="Phytopathology">
        <title>Genome sequence and comparative analysis of Colletotrichum gloeosporioides isolated from Liriodendron leaves.</title>
        <authorList>
            <person name="Fu F.F."/>
            <person name="Hao Z."/>
            <person name="Wang P."/>
            <person name="Lu Y."/>
            <person name="Xue L.J."/>
            <person name="Wei G."/>
            <person name="Tian Y."/>
            <person name="Baishi H."/>
            <person name="Xu H."/>
            <person name="Shi J."/>
            <person name="Cheng T."/>
            <person name="Wang G."/>
            <person name="Yi Y."/>
            <person name="Chen J."/>
        </authorList>
    </citation>
    <scope>NUCLEOTIDE SEQUENCE</scope>
    <source>
        <strain evidence="10">Lc1</strain>
    </source>
</reference>
<feature type="transmembrane region" description="Helical" evidence="8">
    <location>
        <begin position="79"/>
        <end position="97"/>
    </location>
</feature>
<feature type="transmembrane region" description="Helical" evidence="8">
    <location>
        <begin position="374"/>
        <end position="392"/>
    </location>
</feature>
<dbReference type="EMBL" id="WVTB01000109">
    <property type="protein sequence ID" value="KAF3797748.1"/>
    <property type="molecule type" value="Genomic_DNA"/>
</dbReference>
<dbReference type="AlphaFoldDB" id="A0A8H4FCK3"/>
<keyword evidence="6 8" id="KW-0472">Membrane</keyword>
<feature type="transmembrane region" description="Helical" evidence="8">
    <location>
        <begin position="166"/>
        <end position="186"/>
    </location>
</feature>
<dbReference type="InterPro" id="IPR036259">
    <property type="entry name" value="MFS_trans_sf"/>
</dbReference>
<evidence type="ECO:0000256" key="6">
    <source>
        <dbReference type="ARBA" id="ARBA00023136"/>
    </source>
</evidence>
<feature type="transmembrane region" description="Helical" evidence="8">
    <location>
        <begin position="269"/>
        <end position="289"/>
    </location>
</feature>
<protein>
    <submittedName>
        <fullName evidence="10">Efflux pump DEP3</fullName>
    </submittedName>
</protein>
<feature type="compositionally biased region" description="Basic and acidic residues" evidence="7">
    <location>
        <begin position="22"/>
        <end position="31"/>
    </location>
</feature>
<dbReference type="Pfam" id="PF07690">
    <property type="entry name" value="MFS_1"/>
    <property type="match status" value="1"/>
</dbReference>
<evidence type="ECO:0000256" key="3">
    <source>
        <dbReference type="ARBA" id="ARBA00022448"/>
    </source>
</evidence>
<comment type="similarity">
    <text evidence="2">Belongs to the major facilitator superfamily. TCR/Tet family.</text>
</comment>
<feature type="transmembrane region" description="Helical" evidence="8">
    <location>
        <begin position="238"/>
        <end position="257"/>
    </location>
</feature>
<feature type="domain" description="Major facilitator superfamily (MFS) profile" evidence="9">
    <location>
        <begin position="44"/>
        <end position="538"/>
    </location>
</feature>
<dbReference type="FunFam" id="1.20.1250.20:FF:000429">
    <property type="entry name" value="MFS drug efflux transporter, putative"/>
    <property type="match status" value="1"/>
</dbReference>
<comment type="caution">
    <text evidence="10">The sequence shown here is derived from an EMBL/GenBank/DDBJ whole genome shotgun (WGS) entry which is preliminary data.</text>
</comment>
<feature type="transmembrane region" description="Helical" evidence="8">
    <location>
        <begin position="347"/>
        <end position="367"/>
    </location>
</feature>
<evidence type="ECO:0000259" key="9">
    <source>
        <dbReference type="PROSITE" id="PS50850"/>
    </source>
</evidence>
<feature type="transmembrane region" description="Helical" evidence="8">
    <location>
        <begin position="310"/>
        <end position="335"/>
    </location>
</feature>
<gene>
    <name evidence="10" type="ORF">GCG54_00014648</name>
</gene>
<dbReference type="GO" id="GO:0022857">
    <property type="term" value="F:transmembrane transporter activity"/>
    <property type="evidence" value="ECO:0007669"/>
    <property type="project" value="InterPro"/>
</dbReference>
<evidence type="ECO:0000256" key="2">
    <source>
        <dbReference type="ARBA" id="ARBA00007520"/>
    </source>
</evidence>
<reference evidence="10" key="2">
    <citation type="submission" date="2020-03" db="EMBL/GenBank/DDBJ databases">
        <authorList>
            <person name="Fu F.-F."/>
            <person name="Chen J."/>
        </authorList>
    </citation>
    <scope>NUCLEOTIDE SEQUENCE</scope>
    <source>
        <strain evidence="10">Lc1</strain>
    </source>
</reference>
<dbReference type="PROSITE" id="PS50850">
    <property type="entry name" value="MFS"/>
    <property type="match status" value="1"/>
</dbReference>
<evidence type="ECO:0000313" key="10">
    <source>
        <dbReference type="EMBL" id="KAF3797748.1"/>
    </source>
</evidence>
<dbReference type="GeneID" id="69021757"/>
<evidence type="ECO:0000313" key="11">
    <source>
        <dbReference type="Proteomes" id="UP000613401"/>
    </source>
</evidence>
<keyword evidence="5 8" id="KW-1133">Transmembrane helix</keyword>
<feature type="transmembrane region" description="Helical" evidence="8">
    <location>
        <begin position="404"/>
        <end position="423"/>
    </location>
</feature>